<gene>
    <name evidence="1" type="ORF">MiSe_30810</name>
</gene>
<dbReference type="GO" id="GO:0009235">
    <property type="term" value="P:cobalamin metabolic process"/>
    <property type="evidence" value="ECO:0007669"/>
    <property type="project" value="InterPro"/>
</dbReference>
<dbReference type="PANTHER" id="PTHR13192:SF3">
    <property type="entry name" value="COBALAMIN TRAFFICKING PROTEIN CBLD"/>
    <property type="match status" value="1"/>
</dbReference>
<evidence type="ECO:0000313" key="1">
    <source>
        <dbReference type="EMBL" id="GET38325.1"/>
    </source>
</evidence>
<keyword evidence="2" id="KW-1185">Reference proteome</keyword>
<reference evidence="1" key="1">
    <citation type="submission" date="2019-10" db="EMBL/GenBank/DDBJ databases">
        <title>Draft genome sequece of Microseira wollei NIES-4236.</title>
        <authorList>
            <person name="Yamaguchi H."/>
            <person name="Suzuki S."/>
            <person name="Kawachi M."/>
        </authorList>
    </citation>
    <scope>NUCLEOTIDE SEQUENCE</scope>
    <source>
        <strain evidence="1">NIES-4236</strain>
    </source>
</reference>
<evidence type="ECO:0000313" key="2">
    <source>
        <dbReference type="Proteomes" id="UP001050975"/>
    </source>
</evidence>
<proteinExistence type="predicted"/>
<dbReference type="AlphaFoldDB" id="A0AAV3XC16"/>
<organism evidence="1 2">
    <name type="scientific">Microseira wollei NIES-4236</name>
    <dbReference type="NCBI Taxonomy" id="2530354"/>
    <lineage>
        <taxon>Bacteria</taxon>
        <taxon>Bacillati</taxon>
        <taxon>Cyanobacteriota</taxon>
        <taxon>Cyanophyceae</taxon>
        <taxon>Oscillatoriophycideae</taxon>
        <taxon>Aerosakkonematales</taxon>
        <taxon>Aerosakkonemataceae</taxon>
        <taxon>Microseira</taxon>
    </lineage>
</organism>
<evidence type="ECO:0008006" key="3">
    <source>
        <dbReference type="Google" id="ProtNLM"/>
    </source>
</evidence>
<accession>A0AAV3XC16</accession>
<dbReference type="EMBL" id="BLAY01000043">
    <property type="protein sequence ID" value="GET38325.1"/>
    <property type="molecule type" value="Genomic_DNA"/>
</dbReference>
<dbReference type="Pfam" id="PF10229">
    <property type="entry name" value="MMADHC"/>
    <property type="match status" value="1"/>
</dbReference>
<dbReference type="Proteomes" id="UP001050975">
    <property type="component" value="Unassembled WGS sequence"/>
</dbReference>
<dbReference type="PANTHER" id="PTHR13192">
    <property type="entry name" value="MY011 PROTEIN"/>
    <property type="match status" value="1"/>
</dbReference>
<protein>
    <recommendedName>
        <fullName evidence="3">Methylmalonic aciduria and homocystinuria type D protein</fullName>
    </recommendedName>
</protein>
<name>A0AAV3XC16_9CYAN</name>
<comment type="caution">
    <text evidence="1">The sequence shown here is derived from an EMBL/GenBank/DDBJ whole genome shotgun (WGS) entry which is preliminary data.</text>
</comment>
<dbReference type="InterPro" id="IPR019362">
    <property type="entry name" value="MMADHC"/>
</dbReference>
<sequence length="196" mass="21934">MANPQPVSVRHGLPIHLVADNGQEVQISVNRPSLFMVQNLERVIPDWNLPVLWVAIVLQQARYQLAESTPHVEREKERLREKFMRFGFDVAFNLRDRGFLSDLIDPRTGYPLLSRPGEIRHDDTAVVKALLGFPVTTNQCSVLTHPSWGTAVYPSTLFASASPRIMKSVLKNVAVLHGWKLAKPAVELSIAAPGNR</sequence>